<dbReference type="InterPro" id="IPR016130">
    <property type="entry name" value="Tyr_Pase_AS"/>
</dbReference>
<dbReference type="SUPFAM" id="SSF52799">
    <property type="entry name" value="(Phosphotyrosine protein) phosphatases II"/>
    <property type="match status" value="1"/>
</dbReference>
<dbReference type="Gene3D" id="3.90.190.10">
    <property type="entry name" value="Protein tyrosine phosphatase superfamily"/>
    <property type="match status" value="1"/>
</dbReference>
<feature type="domain" description="Tyrosine specific protein phosphatases" evidence="3">
    <location>
        <begin position="437"/>
        <end position="481"/>
    </location>
</feature>
<dbReference type="InterPro" id="IPR000387">
    <property type="entry name" value="Tyr_Pase_dom"/>
</dbReference>
<protein>
    <recommendedName>
        <fullName evidence="3">Tyrosine specific protein phosphatases domain-containing protein</fullName>
    </recommendedName>
</protein>
<dbReference type="InterPro" id="IPR029021">
    <property type="entry name" value="Prot-tyrosine_phosphatase-like"/>
</dbReference>
<dbReference type="AlphaFoldDB" id="A0A6C0K6Q8"/>
<proteinExistence type="predicted"/>
<sequence length="668" mass="77457">MRGGKTSVSSRRTQAPVDFMGMMDPPSLKASPRASPTPRASQQTRNYYIKDTLFPEKEKGVLIVPSRFEANTEFTYLSHSINTGKNKDKDGNPINHKKPPEYIKYDMLLREIGVFLEDEFNTEEELQKQFKKASDKEKEALKNRLWGIWYNIMVDGSNEEAELLYNNETSVRTITTKHLLKQSRKKTGKSASVASGARIARRHSIGGVGTPRSLNLTPEEQVYGEFLFQEMKKYIDGADKTRKDSYGYTDYDYEKDYFNFATKHATDIIKKAYDIKILLREKIYENNISISDIFRGFDPSKFPYPDPLGFNSIYQPNNKLYLFGMQLPHQFNRELLFNTMVYLFHMKIYNLADLQGCADAINRQNHRMNLGIGCNPYDRECEPLMWDIAKRYTLDEYQSKNNKGDEPLTPRELAHLKNGLYYDIKIKDMTAGYLWSWNEISKIKDTSKSENSIVVHCLAGAGRTGSAMLYLLLRDTRNYLDSEQKKAYEAEIKDRLANPHFGFNNIAEVIGMFRAYFINYNTNTEATTGELFKLSSKIMDKKTEDLLKQKGVPITIIRKILNRGLDTTTEGLLSSTYFIDDAIIKAIKKLQIKSQATTTLLRQRLNRVFFFLAKEFKVKEFYTYGRPSTQVFFLPDDEFSNPIKRKISDWSTYDRTATSREEVREWLK</sequence>
<reference evidence="4" key="1">
    <citation type="journal article" date="2020" name="Nature">
        <title>Giant virus diversity and host interactions through global metagenomics.</title>
        <authorList>
            <person name="Schulz F."/>
            <person name="Roux S."/>
            <person name="Paez-Espino D."/>
            <person name="Jungbluth S."/>
            <person name="Walsh D.A."/>
            <person name="Denef V.J."/>
            <person name="McMahon K.D."/>
            <person name="Konstantinidis K.T."/>
            <person name="Eloe-Fadrosh E.A."/>
            <person name="Kyrpides N.C."/>
            <person name="Woyke T."/>
        </authorList>
    </citation>
    <scope>NUCLEOTIDE SEQUENCE</scope>
    <source>
        <strain evidence="4">GVMAG-S-1101178-73</strain>
    </source>
</reference>
<evidence type="ECO:0000256" key="1">
    <source>
        <dbReference type="SAM" id="Coils"/>
    </source>
</evidence>
<evidence type="ECO:0000256" key="2">
    <source>
        <dbReference type="SAM" id="MobiDB-lite"/>
    </source>
</evidence>
<evidence type="ECO:0000313" key="4">
    <source>
        <dbReference type="EMBL" id="QHU13745.1"/>
    </source>
</evidence>
<dbReference type="PROSITE" id="PS00383">
    <property type="entry name" value="TYR_PHOSPHATASE_1"/>
    <property type="match status" value="1"/>
</dbReference>
<feature type="region of interest" description="Disordered" evidence="2">
    <location>
        <begin position="1"/>
        <end position="46"/>
    </location>
</feature>
<feature type="compositionally biased region" description="Polar residues" evidence="2">
    <location>
        <begin position="1"/>
        <end position="13"/>
    </location>
</feature>
<dbReference type="EMBL" id="MN740824">
    <property type="protein sequence ID" value="QHU13745.1"/>
    <property type="molecule type" value="Genomic_DNA"/>
</dbReference>
<dbReference type="PROSITE" id="PS50056">
    <property type="entry name" value="TYR_PHOSPHATASE_2"/>
    <property type="match status" value="1"/>
</dbReference>
<feature type="coiled-coil region" evidence="1">
    <location>
        <begin position="116"/>
        <end position="143"/>
    </location>
</feature>
<organism evidence="4">
    <name type="scientific">viral metagenome</name>
    <dbReference type="NCBI Taxonomy" id="1070528"/>
    <lineage>
        <taxon>unclassified sequences</taxon>
        <taxon>metagenomes</taxon>
        <taxon>organismal metagenomes</taxon>
    </lineage>
</organism>
<keyword evidence="1" id="KW-0175">Coiled coil</keyword>
<evidence type="ECO:0000259" key="3">
    <source>
        <dbReference type="PROSITE" id="PS50056"/>
    </source>
</evidence>
<name>A0A6C0K6Q8_9ZZZZ</name>
<accession>A0A6C0K6Q8</accession>